<keyword evidence="5" id="KW-0551">Lipid droplet</keyword>
<comment type="similarity">
    <text evidence="4">Belongs to the oleosin family.</text>
</comment>
<evidence type="ECO:0000313" key="12">
    <source>
        <dbReference type="Proteomes" id="UP001293593"/>
    </source>
</evidence>
<keyword evidence="7 10" id="KW-1133">Transmembrane helix</keyword>
<comment type="function">
    <text evidence="1">May have a structural role to stabilize the lipid body during desiccation of the seed by preventing coalescence of the oil. Probably interacts with both lipid and phospholipid moieties of lipid bodies. May also provide recognition signals for specific lipase anchorage in lipolysis during seedling growth.</text>
</comment>
<evidence type="ECO:0000256" key="2">
    <source>
        <dbReference type="ARBA" id="ARBA00004141"/>
    </source>
</evidence>
<gene>
    <name evidence="11" type="ORF">QN277_006681</name>
</gene>
<dbReference type="Proteomes" id="UP001293593">
    <property type="component" value="Unassembled WGS sequence"/>
</dbReference>
<dbReference type="GO" id="GO:0050826">
    <property type="term" value="P:response to freezing"/>
    <property type="evidence" value="ECO:0007669"/>
    <property type="project" value="TreeGrafter"/>
</dbReference>
<dbReference type="Pfam" id="PF01277">
    <property type="entry name" value="Oleosin"/>
    <property type="match status" value="1"/>
</dbReference>
<dbReference type="GO" id="GO:0019915">
    <property type="term" value="P:lipid storage"/>
    <property type="evidence" value="ECO:0007669"/>
    <property type="project" value="TreeGrafter"/>
</dbReference>
<keyword evidence="6 10" id="KW-0812">Transmembrane</keyword>
<feature type="transmembrane region" description="Helical" evidence="10">
    <location>
        <begin position="82"/>
        <end position="103"/>
    </location>
</feature>
<sequence length="190" mass="20824">MAETRQYYFRLSPMAETRQHTPPASTSQVLALALLAPLSAFLLFLSAITLTGNVVGIALSTPLFVIFSPVLLPAALLIGSAVAGFLTSAAFGLTSVASFTWMANHLRRARLSEQLEYAKHSAQDTISHAAQSLKETGEGVLRKGHEVQAKAQESRNEAEIEKAQREKDQNEKAQSEKDQREKSQREKRSS</sequence>
<name>A0AAE1IT37_9FABA</name>
<comment type="subcellular location">
    <subcellularLocation>
        <location evidence="3">Lipid droplet</location>
    </subcellularLocation>
    <subcellularLocation>
        <location evidence="2">Membrane</location>
        <topology evidence="2">Multi-pass membrane protein</topology>
    </subcellularLocation>
</comment>
<dbReference type="InterPro" id="IPR000136">
    <property type="entry name" value="Oleosin"/>
</dbReference>
<feature type="region of interest" description="Disordered" evidence="9">
    <location>
        <begin position="138"/>
        <end position="190"/>
    </location>
</feature>
<organism evidence="11 12">
    <name type="scientific">Acacia crassicarpa</name>
    <name type="common">northern wattle</name>
    <dbReference type="NCBI Taxonomy" id="499986"/>
    <lineage>
        <taxon>Eukaryota</taxon>
        <taxon>Viridiplantae</taxon>
        <taxon>Streptophyta</taxon>
        <taxon>Embryophyta</taxon>
        <taxon>Tracheophyta</taxon>
        <taxon>Spermatophyta</taxon>
        <taxon>Magnoliopsida</taxon>
        <taxon>eudicotyledons</taxon>
        <taxon>Gunneridae</taxon>
        <taxon>Pentapetalae</taxon>
        <taxon>rosids</taxon>
        <taxon>fabids</taxon>
        <taxon>Fabales</taxon>
        <taxon>Fabaceae</taxon>
        <taxon>Caesalpinioideae</taxon>
        <taxon>mimosoid clade</taxon>
        <taxon>Acacieae</taxon>
        <taxon>Acacia</taxon>
    </lineage>
</organism>
<evidence type="ECO:0000256" key="6">
    <source>
        <dbReference type="ARBA" id="ARBA00022692"/>
    </source>
</evidence>
<proteinExistence type="inferred from homology"/>
<dbReference type="GO" id="GO:0012511">
    <property type="term" value="C:monolayer-surrounded lipid storage body"/>
    <property type="evidence" value="ECO:0007669"/>
    <property type="project" value="InterPro"/>
</dbReference>
<evidence type="ECO:0008006" key="13">
    <source>
        <dbReference type="Google" id="ProtNLM"/>
    </source>
</evidence>
<dbReference type="PANTHER" id="PTHR33203">
    <property type="entry name" value="OLEOSIN"/>
    <property type="match status" value="1"/>
</dbReference>
<keyword evidence="12" id="KW-1185">Reference proteome</keyword>
<dbReference type="EMBL" id="JAWXYG010000012">
    <property type="protein sequence ID" value="KAK4257037.1"/>
    <property type="molecule type" value="Genomic_DNA"/>
</dbReference>
<comment type="caution">
    <text evidence="11">The sequence shown here is derived from an EMBL/GenBank/DDBJ whole genome shotgun (WGS) entry which is preliminary data.</text>
</comment>
<reference evidence="11" key="1">
    <citation type="submission" date="2023-10" db="EMBL/GenBank/DDBJ databases">
        <title>Chromosome-level genome of the transformable northern wattle, Acacia crassicarpa.</title>
        <authorList>
            <person name="Massaro I."/>
            <person name="Sinha N.R."/>
            <person name="Poethig S."/>
            <person name="Leichty A.R."/>
        </authorList>
    </citation>
    <scope>NUCLEOTIDE SEQUENCE</scope>
    <source>
        <strain evidence="11">Acra3RX</strain>
        <tissue evidence="11">Leaf</tissue>
    </source>
</reference>
<evidence type="ECO:0000256" key="5">
    <source>
        <dbReference type="ARBA" id="ARBA00022677"/>
    </source>
</evidence>
<feature type="transmembrane region" description="Helical" evidence="10">
    <location>
        <begin position="29"/>
        <end position="48"/>
    </location>
</feature>
<evidence type="ECO:0000256" key="8">
    <source>
        <dbReference type="ARBA" id="ARBA00023136"/>
    </source>
</evidence>
<protein>
    <recommendedName>
        <fullName evidence="13">Oleosin</fullName>
    </recommendedName>
</protein>
<evidence type="ECO:0000256" key="10">
    <source>
        <dbReference type="SAM" id="Phobius"/>
    </source>
</evidence>
<evidence type="ECO:0000256" key="7">
    <source>
        <dbReference type="ARBA" id="ARBA00022989"/>
    </source>
</evidence>
<dbReference type="PANTHER" id="PTHR33203:SF44">
    <property type="entry name" value="OLEOSIN 20.3 KDA"/>
    <property type="match status" value="1"/>
</dbReference>
<dbReference type="AlphaFoldDB" id="A0AAE1IT37"/>
<evidence type="ECO:0000256" key="4">
    <source>
        <dbReference type="ARBA" id="ARBA00010858"/>
    </source>
</evidence>
<accession>A0AAE1IT37</accession>
<evidence type="ECO:0000256" key="9">
    <source>
        <dbReference type="SAM" id="MobiDB-lite"/>
    </source>
</evidence>
<dbReference type="GO" id="GO:0010344">
    <property type="term" value="P:seed oilbody biogenesis"/>
    <property type="evidence" value="ECO:0007669"/>
    <property type="project" value="TreeGrafter"/>
</dbReference>
<evidence type="ECO:0000256" key="1">
    <source>
        <dbReference type="ARBA" id="ARBA00002582"/>
    </source>
</evidence>
<keyword evidence="8 10" id="KW-0472">Membrane</keyword>
<dbReference type="GO" id="GO:0016020">
    <property type="term" value="C:membrane"/>
    <property type="evidence" value="ECO:0007669"/>
    <property type="project" value="UniProtKB-SubCell"/>
</dbReference>
<evidence type="ECO:0000313" key="11">
    <source>
        <dbReference type="EMBL" id="KAK4257037.1"/>
    </source>
</evidence>
<evidence type="ECO:0000256" key="3">
    <source>
        <dbReference type="ARBA" id="ARBA00004502"/>
    </source>
</evidence>